<proteinExistence type="predicted"/>
<dbReference type="AlphaFoldDB" id="A0A1G2MGN2"/>
<gene>
    <name evidence="1" type="ORF">A3C72_02130</name>
</gene>
<organism evidence="1 2">
    <name type="scientific">Candidatus Taylorbacteria bacterium RIFCSPHIGHO2_02_FULL_43_32b</name>
    <dbReference type="NCBI Taxonomy" id="1802306"/>
    <lineage>
        <taxon>Bacteria</taxon>
        <taxon>Candidatus Tayloriibacteriota</taxon>
    </lineage>
</organism>
<evidence type="ECO:0000313" key="1">
    <source>
        <dbReference type="EMBL" id="OHA22993.1"/>
    </source>
</evidence>
<name>A0A1G2MGN2_9BACT</name>
<sequence>MSRIFLKITARDCKGLSGMISWGWYKYKEAQILTSTSKRQALTTIFLKKIFDQNIAIRLHTSPISMSFCTQKRMTRASISLLKRLARLTEPSSRKISAGIYPCFLIDKGERPFIS</sequence>
<accession>A0A1G2MGN2</accession>
<dbReference type="Proteomes" id="UP000177130">
    <property type="component" value="Unassembled WGS sequence"/>
</dbReference>
<comment type="caution">
    <text evidence="1">The sequence shown here is derived from an EMBL/GenBank/DDBJ whole genome shotgun (WGS) entry which is preliminary data.</text>
</comment>
<dbReference type="EMBL" id="MHRK01000044">
    <property type="protein sequence ID" value="OHA22993.1"/>
    <property type="molecule type" value="Genomic_DNA"/>
</dbReference>
<reference evidence="1 2" key="1">
    <citation type="journal article" date="2016" name="Nat. Commun.">
        <title>Thousands of microbial genomes shed light on interconnected biogeochemical processes in an aquifer system.</title>
        <authorList>
            <person name="Anantharaman K."/>
            <person name="Brown C.T."/>
            <person name="Hug L.A."/>
            <person name="Sharon I."/>
            <person name="Castelle C.J."/>
            <person name="Probst A.J."/>
            <person name="Thomas B.C."/>
            <person name="Singh A."/>
            <person name="Wilkins M.J."/>
            <person name="Karaoz U."/>
            <person name="Brodie E.L."/>
            <person name="Williams K.H."/>
            <person name="Hubbard S.S."/>
            <person name="Banfield J.F."/>
        </authorList>
    </citation>
    <scope>NUCLEOTIDE SEQUENCE [LARGE SCALE GENOMIC DNA]</scope>
</reference>
<protein>
    <submittedName>
        <fullName evidence="1">Uncharacterized protein</fullName>
    </submittedName>
</protein>
<evidence type="ECO:0000313" key="2">
    <source>
        <dbReference type="Proteomes" id="UP000177130"/>
    </source>
</evidence>